<dbReference type="PANTHER" id="PTHR23521:SF3">
    <property type="entry name" value="MFS TRANSPORTER"/>
    <property type="match status" value="1"/>
</dbReference>
<comment type="caution">
    <text evidence="7">The sequence shown here is derived from an EMBL/GenBank/DDBJ whole genome shotgun (WGS) entry which is preliminary data.</text>
</comment>
<dbReference type="InterPro" id="IPR011701">
    <property type="entry name" value="MFS"/>
</dbReference>
<keyword evidence="8" id="KW-1185">Reference proteome</keyword>
<feature type="transmembrane region" description="Helical" evidence="5">
    <location>
        <begin position="72"/>
        <end position="91"/>
    </location>
</feature>
<dbReference type="EMBL" id="JAAGSC010000023">
    <property type="protein sequence ID" value="NDY94266.1"/>
    <property type="molecule type" value="Genomic_DNA"/>
</dbReference>
<reference evidence="7 8" key="1">
    <citation type="submission" date="2020-02" db="EMBL/GenBank/DDBJ databases">
        <authorList>
            <person name="Zhang X.-Y."/>
        </authorList>
    </citation>
    <scope>NUCLEOTIDE SEQUENCE [LARGE SCALE GENOMIC DNA]</scope>
    <source>
        <strain evidence="7 8">C33</strain>
    </source>
</reference>
<dbReference type="InterPro" id="IPR036259">
    <property type="entry name" value="MFS_trans_sf"/>
</dbReference>
<evidence type="ECO:0000256" key="5">
    <source>
        <dbReference type="SAM" id="Phobius"/>
    </source>
</evidence>
<evidence type="ECO:0000313" key="7">
    <source>
        <dbReference type="EMBL" id="NDY94266.1"/>
    </source>
</evidence>
<sequence>MQAIIAIATLLVGIAIILIGNGLLGTLLGVRGGLEGFSSAMLGLIMGVYFAGYVAGTLVVPGMIRQVGHIRIFTALASIASIATLTHGLVVHPVSWMLGRAVTGFCIVGMYIAIESWLNSKTANDSRGHVFSAYMTTTLLGLGLGQVLLLAGDVDTLFLFALASVLLSLGLVPVALTRVREPVIEDVERLGLRKLYEVSPSGVIGSLFAGLGTGALWGLGPVFASGIGLGTRGIAGFMGLTILGGILMMWPVGKLSDRFDRRLVLMWVCLSSTLAAIAALWLTRIDTGWVLLGGFLYGAVSFSVFSLAVAHTNDHVDYAQMLETTASLQLLWGSGAVVGPILAGFFMQWIGPMAFLPFLAVAALIPAIFTRYRMIVSEPVAAAEQSDYIPQFATSPVALEMYPEQVEEIEETVQDGDDEATPVSEDSTTDRS</sequence>
<organism evidence="7 8">
    <name type="scientific">Wenzhouxiangella limi</name>
    <dbReference type="NCBI Taxonomy" id="2707351"/>
    <lineage>
        <taxon>Bacteria</taxon>
        <taxon>Pseudomonadati</taxon>
        <taxon>Pseudomonadota</taxon>
        <taxon>Gammaproteobacteria</taxon>
        <taxon>Chromatiales</taxon>
        <taxon>Wenzhouxiangellaceae</taxon>
        <taxon>Wenzhouxiangella</taxon>
    </lineage>
</organism>
<feature type="transmembrane region" description="Helical" evidence="5">
    <location>
        <begin position="232"/>
        <end position="252"/>
    </location>
</feature>
<feature type="transmembrane region" description="Helical" evidence="5">
    <location>
        <begin position="264"/>
        <end position="283"/>
    </location>
</feature>
<feature type="transmembrane region" description="Helical" evidence="5">
    <location>
        <begin position="198"/>
        <end position="220"/>
    </location>
</feature>
<evidence type="ECO:0000256" key="3">
    <source>
        <dbReference type="ARBA" id="ARBA00023136"/>
    </source>
</evidence>
<keyword evidence="2 5" id="KW-1133">Transmembrane helix</keyword>
<keyword evidence="3 5" id="KW-0472">Membrane</keyword>
<dbReference type="SUPFAM" id="SSF103473">
    <property type="entry name" value="MFS general substrate transporter"/>
    <property type="match status" value="1"/>
</dbReference>
<dbReference type="InterPro" id="IPR020846">
    <property type="entry name" value="MFS_dom"/>
</dbReference>
<dbReference type="PANTHER" id="PTHR23521">
    <property type="entry name" value="TRANSPORTER MFS SUPERFAMILY"/>
    <property type="match status" value="1"/>
</dbReference>
<evidence type="ECO:0000256" key="2">
    <source>
        <dbReference type="ARBA" id="ARBA00022989"/>
    </source>
</evidence>
<gene>
    <name evidence="7" type="ORF">G3I74_00785</name>
</gene>
<accession>A0A845UYW3</accession>
<dbReference type="PROSITE" id="PS50850">
    <property type="entry name" value="MFS"/>
    <property type="match status" value="1"/>
</dbReference>
<evidence type="ECO:0000256" key="1">
    <source>
        <dbReference type="ARBA" id="ARBA00022692"/>
    </source>
</evidence>
<proteinExistence type="predicted"/>
<feature type="transmembrane region" description="Helical" evidence="5">
    <location>
        <begin position="289"/>
        <end position="310"/>
    </location>
</feature>
<feature type="transmembrane region" description="Helical" evidence="5">
    <location>
        <begin position="349"/>
        <end position="369"/>
    </location>
</feature>
<name>A0A845UYW3_9GAMM</name>
<dbReference type="AlphaFoldDB" id="A0A845UYW3"/>
<dbReference type="Proteomes" id="UP000484885">
    <property type="component" value="Unassembled WGS sequence"/>
</dbReference>
<evidence type="ECO:0000259" key="6">
    <source>
        <dbReference type="PROSITE" id="PS50850"/>
    </source>
</evidence>
<dbReference type="GO" id="GO:0005886">
    <property type="term" value="C:plasma membrane"/>
    <property type="evidence" value="ECO:0007669"/>
    <property type="project" value="TreeGrafter"/>
</dbReference>
<evidence type="ECO:0000313" key="8">
    <source>
        <dbReference type="Proteomes" id="UP000484885"/>
    </source>
</evidence>
<feature type="transmembrane region" description="Helical" evidence="5">
    <location>
        <begin position="97"/>
        <end position="118"/>
    </location>
</feature>
<dbReference type="GO" id="GO:0022857">
    <property type="term" value="F:transmembrane transporter activity"/>
    <property type="evidence" value="ECO:0007669"/>
    <property type="project" value="InterPro"/>
</dbReference>
<feature type="transmembrane region" description="Helical" evidence="5">
    <location>
        <begin position="40"/>
        <end position="60"/>
    </location>
</feature>
<feature type="transmembrane region" description="Helical" evidence="5">
    <location>
        <begin position="7"/>
        <end position="28"/>
    </location>
</feature>
<evidence type="ECO:0000256" key="4">
    <source>
        <dbReference type="SAM" id="MobiDB-lite"/>
    </source>
</evidence>
<dbReference type="Gene3D" id="1.20.1250.20">
    <property type="entry name" value="MFS general substrate transporter like domains"/>
    <property type="match status" value="2"/>
</dbReference>
<dbReference type="CDD" id="cd17477">
    <property type="entry name" value="MFS_YcaD_like"/>
    <property type="match status" value="1"/>
</dbReference>
<feature type="compositionally biased region" description="Acidic residues" evidence="4">
    <location>
        <begin position="410"/>
        <end position="420"/>
    </location>
</feature>
<protein>
    <submittedName>
        <fullName evidence="7">MFS transporter</fullName>
    </submittedName>
</protein>
<feature type="region of interest" description="Disordered" evidence="4">
    <location>
        <begin position="410"/>
        <end position="432"/>
    </location>
</feature>
<feature type="domain" description="Major facilitator superfamily (MFS) profile" evidence="6">
    <location>
        <begin position="198"/>
        <end position="432"/>
    </location>
</feature>
<dbReference type="RefSeq" id="WP_164209066.1">
    <property type="nucleotide sequence ID" value="NZ_JAAGSC010000023.1"/>
</dbReference>
<feature type="transmembrane region" description="Helical" evidence="5">
    <location>
        <begin position="322"/>
        <end position="343"/>
    </location>
</feature>
<feature type="transmembrane region" description="Helical" evidence="5">
    <location>
        <begin position="157"/>
        <end position="177"/>
    </location>
</feature>
<dbReference type="Pfam" id="PF07690">
    <property type="entry name" value="MFS_1"/>
    <property type="match status" value="1"/>
</dbReference>
<keyword evidence="1 5" id="KW-0812">Transmembrane</keyword>
<dbReference type="InterPro" id="IPR047200">
    <property type="entry name" value="MFS_YcaD-like"/>
</dbReference>
<feature type="transmembrane region" description="Helical" evidence="5">
    <location>
        <begin position="130"/>
        <end position="151"/>
    </location>
</feature>